<evidence type="ECO:0000256" key="1">
    <source>
        <dbReference type="ARBA" id="ARBA00001031"/>
    </source>
</evidence>
<keyword evidence="6 10" id="KW-0032">Aminotransferase</keyword>
<evidence type="ECO:0000256" key="7">
    <source>
        <dbReference type="ARBA" id="ARBA00022679"/>
    </source>
</evidence>
<evidence type="ECO:0000256" key="6">
    <source>
        <dbReference type="ARBA" id="ARBA00022576"/>
    </source>
</evidence>
<dbReference type="NCBIfam" id="NF001484">
    <property type="entry name" value="PRK00331.1"/>
    <property type="match status" value="1"/>
</dbReference>
<name>A0A4R4K969_9BACT</name>
<dbReference type="InterPro" id="IPR005855">
    <property type="entry name" value="GFAT"/>
</dbReference>
<evidence type="ECO:0000256" key="4">
    <source>
        <dbReference type="ARBA" id="ARBA00016090"/>
    </source>
</evidence>
<dbReference type="FunFam" id="3.60.20.10:FF:000006">
    <property type="entry name" value="Glutamine--fructose-6-phosphate aminotransferase [isomerizing]"/>
    <property type="match status" value="1"/>
</dbReference>
<feature type="domain" description="Glutamine amidotransferase type-2" evidence="11">
    <location>
        <begin position="2"/>
        <end position="220"/>
    </location>
</feature>
<dbReference type="NCBIfam" id="TIGR01135">
    <property type="entry name" value="glmS"/>
    <property type="match status" value="1"/>
</dbReference>
<comment type="function">
    <text evidence="10">Catalyzes the first step in hexosamine metabolism, converting fructose-6P into glucosamine-6P using glutamine as a nitrogen source.</text>
</comment>
<keyword evidence="5 10" id="KW-0963">Cytoplasm</keyword>
<dbReference type="Pfam" id="PF13522">
    <property type="entry name" value="GATase_6"/>
    <property type="match status" value="1"/>
</dbReference>
<comment type="caution">
    <text evidence="13">The sequence shown here is derived from an EMBL/GenBank/DDBJ whole genome shotgun (WGS) entry which is preliminary data.</text>
</comment>
<sequence>MCGIVAYVGNKEAYPLIIKGLKRLEYRGYDSSGVALMNENGLAIYKKKGKVAALEAELSTKDTQATIGMGHTRWATHGEPNDTNAHPHFSNDRRLAIIHNGIIENYSAIKQKLQQKGHTFRSETDSEVLIHFIEDIRTETGKPLEEVVRLALQEVVGAYAIVIMSDEHPGQLIAARKGSPLVIGIGQDEFFFASDATPIIEYTKDVVYLDDFEIAVVKNNELQILNLDNVQQVPYIQTLEMELETIEKGGYDHFMLKEIFEQPRSIADSMRGRLRADDAHLQLGGLRNYLDKLADSKRIVIVGCGTSWHAGLVAEYLFEELARINVEVEYASEFRYRNPVIKEKDIVIAISQSGETADTLAAIELAKSKGALIFGVCNVVGSSIARATDAGAYTHAGPEIGVASTKAFTAQVTVLTLMAIEAAQRKGTISEELYRQLLIELETIPAKVERVLQTAEKIKEIAFIFTYARNFIYLGRGLNFPVALEGALKLKEISYIHAEGYPAAEMKHGPIALIDEDMPVVFLATKDSSYEKIVSNIQEVKARKGRVIAIITEGDTLIPTMVDFVIEIPKTHEMLTPLVSVIPLQLLSYYIAVMRGRNVDQPRNLAKSVTVE</sequence>
<dbReference type="CDD" id="cd00714">
    <property type="entry name" value="GFAT"/>
    <property type="match status" value="1"/>
</dbReference>
<evidence type="ECO:0000259" key="11">
    <source>
        <dbReference type="PROSITE" id="PS51278"/>
    </source>
</evidence>
<dbReference type="OrthoDB" id="106547at2"/>
<dbReference type="PANTHER" id="PTHR10937">
    <property type="entry name" value="GLUCOSAMINE--FRUCTOSE-6-PHOSPHATE AMINOTRANSFERASE, ISOMERIZING"/>
    <property type="match status" value="1"/>
</dbReference>
<comment type="subunit">
    <text evidence="10">Homodimer.</text>
</comment>
<dbReference type="CDD" id="cd05008">
    <property type="entry name" value="SIS_GlmS_GlmD_1"/>
    <property type="match status" value="1"/>
</dbReference>
<evidence type="ECO:0000256" key="2">
    <source>
        <dbReference type="ARBA" id="ARBA00004496"/>
    </source>
</evidence>
<evidence type="ECO:0000256" key="9">
    <source>
        <dbReference type="ARBA" id="ARBA00022962"/>
    </source>
</evidence>
<evidence type="ECO:0000256" key="5">
    <source>
        <dbReference type="ARBA" id="ARBA00022490"/>
    </source>
</evidence>
<keyword evidence="7 10" id="KW-0808">Transferase</keyword>
<dbReference type="InterPro" id="IPR035466">
    <property type="entry name" value="GlmS/AgaS_SIS"/>
</dbReference>
<dbReference type="CDD" id="cd05009">
    <property type="entry name" value="SIS_GlmS_GlmD_2"/>
    <property type="match status" value="1"/>
</dbReference>
<feature type="active site" description="Nucleophile; for GATase activity" evidence="10">
    <location>
        <position position="2"/>
    </location>
</feature>
<comment type="catalytic activity">
    <reaction evidence="1 10">
        <text>D-fructose 6-phosphate + L-glutamine = D-glucosamine 6-phosphate + L-glutamate</text>
        <dbReference type="Rhea" id="RHEA:13237"/>
        <dbReference type="ChEBI" id="CHEBI:29985"/>
        <dbReference type="ChEBI" id="CHEBI:58359"/>
        <dbReference type="ChEBI" id="CHEBI:58725"/>
        <dbReference type="ChEBI" id="CHEBI:61527"/>
        <dbReference type="EC" id="2.6.1.16"/>
    </reaction>
</comment>
<dbReference type="HAMAP" id="MF_00164">
    <property type="entry name" value="GlmS"/>
    <property type="match status" value="1"/>
</dbReference>
<dbReference type="SUPFAM" id="SSF53697">
    <property type="entry name" value="SIS domain"/>
    <property type="match status" value="1"/>
</dbReference>
<dbReference type="PROSITE" id="PS51278">
    <property type="entry name" value="GATASE_TYPE_2"/>
    <property type="match status" value="1"/>
</dbReference>
<protein>
    <recommendedName>
        <fullName evidence="4 10">Glutamine--fructose-6-phosphate aminotransferase [isomerizing]</fullName>
        <ecNumber evidence="3 10">2.6.1.16</ecNumber>
    </recommendedName>
    <alternativeName>
        <fullName evidence="10">D-fructose-6-phosphate amidotransferase</fullName>
    </alternativeName>
    <alternativeName>
        <fullName evidence="10">GFAT</fullName>
    </alternativeName>
    <alternativeName>
        <fullName evidence="10">Glucosamine-6-phosphate synthase</fullName>
    </alternativeName>
    <alternativeName>
        <fullName evidence="10">Hexosephosphate aminotransferase</fullName>
    </alternativeName>
    <alternativeName>
        <fullName evidence="10">L-glutamine--D-fructose-6-phosphate amidotransferase</fullName>
    </alternativeName>
</protein>
<feature type="domain" description="SIS" evidence="12">
    <location>
        <begin position="454"/>
        <end position="602"/>
    </location>
</feature>
<dbReference type="PROSITE" id="PS51464">
    <property type="entry name" value="SIS"/>
    <property type="match status" value="2"/>
</dbReference>
<proteinExistence type="inferred from homology"/>
<keyword evidence="14" id="KW-1185">Reference proteome</keyword>
<dbReference type="EC" id="2.6.1.16" evidence="3 10"/>
<organism evidence="13 14">
    <name type="scientific">Arundinibacter roseus</name>
    <dbReference type="NCBI Taxonomy" id="2070510"/>
    <lineage>
        <taxon>Bacteria</taxon>
        <taxon>Pseudomonadati</taxon>
        <taxon>Bacteroidota</taxon>
        <taxon>Cytophagia</taxon>
        <taxon>Cytophagales</taxon>
        <taxon>Spirosomataceae</taxon>
        <taxon>Arundinibacter</taxon>
    </lineage>
</organism>
<feature type="domain" description="SIS" evidence="12">
    <location>
        <begin position="289"/>
        <end position="428"/>
    </location>
</feature>
<evidence type="ECO:0000256" key="10">
    <source>
        <dbReference type="HAMAP-Rule" id="MF_00164"/>
    </source>
</evidence>
<dbReference type="GO" id="GO:0005975">
    <property type="term" value="P:carbohydrate metabolic process"/>
    <property type="evidence" value="ECO:0007669"/>
    <property type="project" value="UniProtKB-UniRule"/>
</dbReference>
<dbReference type="Gene3D" id="3.40.50.10490">
    <property type="entry name" value="Glucose-6-phosphate isomerase like protein, domain 1"/>
    <property type="match status" value="2"/>
</dbReference>
<dbReference type="GO" id="GO:0006002">
    <property type="term" value="P:fructose 6-phosphate metabolic process"/>
    <property type="evidence" value="ECO:0007669"/>
    <property type="project" value="TreeGrafter"/>
</dbReference>
<dbReference type="InterPro" id="IPR035490">
    <property type="entry name" value="GlmS/FrlB_SIS"/>
</dbReference>
<dbReference type="GO" id="GO:0005829">
    <property type="term" value="C:cytosol"/>
    <property type="evidence" value="ECO:0007669"/>
    <property type="project" value="TreeGrafter"/>
</dbReference>
<keyword evidence="9" id="KW-0315">Glutamine amidotransferase</keyword>
<dbReference type="GO" id="GO:0097367">
    <property type="term" value="F:carbohydrate derivative binding"/>
    <property type="evidence" value="ECO:0007669"/>
    <property type="project" value="InterPro"/>
</dbReference>
<gene>
    <name evidence="10 13" type="primary">glmS</name>
    <name evidence="13" type="ORF">EZE20_13745</name>
</gene>
<dbReference type="AlphaFoldDB" id="A0A4R4K969"/>
<dbReference type="Gene3D" id="3.60.20.10">
    <property type="entry name" value="Glutamine Phosphoribosylpyrophosphate, subunit 1, domain 1"/>
    <property type="match status" value="1"/>
</dbReference>
<evidence type="ECO:0000313" key="13">
    <source>
        <dbReference type="EMBL" id="TDB64003.1"/>
    </source>
</evidence>
<dbReference type="InterPro" id="IPR047084">
    <property type="entry name" value="GFAT_N"/>
</dbReference>
<dbReference type="InterPro" id="IPR029055">
    <property type="entry name" value="Ntn_hydrolases_N"/>
</dbReference>
<dbReference type="InterPro" id="IPR017932">
    <property type="entry name" value="GATase_2_dom"/>
</dbReference>
<feature type="initiator methionine" description="Removed" evidence="10">
    <location>
        <position position="1"/>
    </location>
</feature>
<dbReference type="Pfam" id="PF01380">
    <property type="entry name" value="SIS"/>
    <property type="match status" value="2"/>
</dbReference>
<dbReference type="InterPro" id="IPR001347">
    <property type="entry name" value="SIS_dom"/>
</dbReference>
<dbReference type="PANTHER" id="PTHR10937:SF0">
    <property type="entry name" value="GLUTAMINE--FRUCTOSE-6-PHOSPHATE TRANSAMINASE (ISOMERIZING)"/>
    <property type="match status" value="1"/>
</dbReference>
<reference evidence="13 14" key="1">
    <citation type="submission" date="2019-02" db="EMBL/GenBank/DDBJ databases">
        <title>Arundinibacter roseus gen. nov., sp. nov., a new member of the family Cytophagaceae.</title>
        <authorList>
            <person name="Szuroczki S."/>
            <person name="Khayer B."/>
            <person name="Sproer C."/>
            <person name="Toumi M."/>
            <person name="Szabo A."/>
            <person name="Felfoldi T."/>
            <person name="Schumann P."/>
            <person name="Toth E."/>
        </authorList>
    </citation>
    <scope>NUCLEOTIDE SEQUENCE [LARGE SCALE GENOMIC DNA]</scope>
    <source>
        <strain evidence="13 14">DMA-k-7a</strain>
    </source>
</reference>
<evidence type="ECO:0000259" key="12">
    <source>
        <dbReference type="PROSITE" id="PS51464"/>
    </source>
</evidence>
<evidence type="ECO:0000313" key="14">
    <source>
        <dbReference type="Proteomes" id="UP000295706"/>
    </source>
</evidence>
<dbReference type="RefSeq" id="WP_132118578.1">
    <property type="nucleotide sequence ID" value="NZ_SMJU01000008.1"/>
</dbReference>
<evidence type="ECO:0000256" key="3">
    <source>
        <dbReference type="ARBA" id="ARBA00012916"/>
    </source>
</evidence>
<dbReference type="GO" id="GO:0006047">
    <property type="term" value="P:UDP-N-acetylglucosamine metabolic process"/>
    <property type="evidence" value="ECO:0007669"/>
    <property type="project" value="TreeGrafter"/>
</dbReference>
<dbReference type="FunFam" id="3.40.50.10490:FF:000001">
    <property type="entry name" value="Glutamine--fructose-6-phosphate aminotransferase [isomerizing]"/>
    <property type="match status" value="1"/>
</dbReference>
<accession>A0A4R4K969</accession>
<dbReference type="Proteomes" id="UP000295706">
    <property type="component" value="Unassembled WGS sequence"/>
</dbReference>
<dbReference type="SUPFAM" id="SSF56235">
    <property type="entry name" value="N-terminal nucleophile aminohydrolases (Ntn hydrolases)"/>
    <property type="match status" value="1"/>
</dbReference>
<keyword evidence="8" id="KW-0677">Repeat</keyword>
<dbReference type="GO" id="GO:0004360">
    <property type="term" value="F:glutamine-fructose-6-phosphate transaminase (isomerizing) activity"/>
    <property type="evidence" value="ECO:0007669"/>
    <property type="project" value="UniProtKB-UniRule"/>
</dbReference>
<dbReference type="EMBL" id="SMJU01000008">
    <property type="protein sequence ID" value="TDB64003.1"/>
    <property type="molecule type" value="Genomic_DNA"/>
</dbReference>
<comment type="subcellular location">
    <subcellularLocation>
        <location evidence="2 10">Cytoplasm</location>
    </subcellularLocation>
</comment>
<dbReference type="InterPro" id="IPR046348">
    <property type="entry name" value="SIS_dom_sf"/>
</dbReference>
<dbReference type="GO" id="GO:0006487">
    <property type="term" value="P:protein N-linked glycosylation"/>
    <property type="evidence" value="ECO:0007669"/>
    <property type="project" value="TreeGrafter"/>
</dbReference>
<feature type="active site" description="For Fru-6P isomerization activity" evidence="10">
    <location>
        <position position="607"/>
    </location>
</feature>
<evidence type="ECO:0000256" key="8">
    <source>
        <dbReference type="ARBA" id="ARBA00022737"/>
    </source>
</evidence>